<evidence type="ECO:0000313" key="2">
    <source>
        <dbReference type="Proteomes" id="UP000753908"/>
    </source>
</evidence>
<proteinExistence type="predicted"/>
<dbReference type="EMBL" id="JAHHIF010000039">
    <property type="protein sequence ID" value="MBW4547331.1"/>
    <property type="molecule type" value="Genomic_DNA"/>
</dbReference>
<comment type="caution">
    <text evidence="1">The sequence shown here is derived from an EMBL/GenBank/DDBJ whole genome shotgun (WGS) entry which is preliminary data.</text>
</comment>
<dbReference type="AlphaFoldDB" id="A0A951PQ56"/>
<reference evidence="1" key="2">
    <citation type="journal article" date="2022" name="Microbiol. Resour. Announc.">
        <title>Metagenome Sequencing to Explore Phylogenomics of Terrestrial Cyanobacteria.</title>
        <authorList>
            <person name="Ward R.D."/>
            <person name="Stajich J.E."/>
            <person name="Johansen J.R."/>
            <person name="Huntemann M."/>
            <person name="Clum A."/>
            <person name="Foster B."/>
            <person name="Foster B."/>
            <person name="Roux S."/>
            <person name="Palaniappan K."/>
            <person name="Varghese N."/>
            <person name="Mukherjee S."/>
            <person name="Reddy T.B.K."/>
            <person name="Daum C."/>
            <person name="Copeland A."/>
            <person name="Chen I.A."/>
            <person name="Ivanova N.N."/>
            <person name="Kyrpides N.C."/>
            <person name="Shapiro N."/>
            <person name="Eloe-Fadrosh E.A."/>
            <person name="Pietrasiak N."/>
        </authorList>
    </citation>
    <scope>NUCLEOTIDE SEQUENCE</scope>
    <source>
        <strain evidence="1">CPER-KK1</strain>
    </source>
</reference>
<dbReference type="Proteomes" id="UP000753908">
    <property type="component" value="Unassembled WGS sequence"/>
</dbReference>
<name>A0A951PQ56_9CYAN</name>
<reference evidence="1" key="1">
    <citation type="submission" date="2021-05" db="EMBL/GenBank/DDBJ databases">
        <authorList>
            <person name="Pietrasiak N."/>
            <person name="Ward R."/>
            <person name="Stajich J.E."/>
            <person name="Kurbessoian T."/>
        </authorList>
    </citation>
    <scope>NUCLEOTIDE SEQUENCE</scope>
    <source>
        <strain evidence="1">CPER-KK1</strain>
    </source>
</reference>
<evidence type="ECO:0000313" key="1">
    <source>
        <dbReference type="EMBL" id="MBW4547331.1"/>
    </source>
</evidence>
<accession>A0A951PQ56</accession>
<protein>
    <submittedName>
        <fullName evidence="1">Uncharacterized protein</fullName>
    </submittedName>
</protein>
<gene>
    <name evidence="1" type="ORF">KME25_23260</name>
</gene>
<sequence length="88" mass="10241">MNESQLVKRREWIELRELFGKEAVDEVLANQQHYEEWAFNHSKEVSKAARLLSELSNDTQAAVLFVKQLDAALKGALIVTMLRYYTTR</sequence>
<organism evidence="1 2">
    <name type="scientific">Symplocastrum torsivum CPER-KK1</name>
    <dbReference type="NCBI Taxonomy" id="450513"/>
    <lineage>
        <taxon>Bacteria</taxon>
        <taxon>Bacillati</taxon>
        <taxon>Cyanobacteriota</taxon>
        <taxon>Cyanophyceae</taxon>
        <taxon>Oscillatoriophycideae</taxon>
        <taxon>Oscillatoriales</taxon>
        <taxon>Microcoleaceae</taxon>
        <taxon>Symplocastrum</taxon>
    </lineage>
</organism>